<keyword evidence="1" id="KW-0812">Transmembrane</keyword>
<evidence type="ECO:0000313" key="2">
    <source>
        <dbReference type="EMBL" id="MBO0344317.1"/>
    </source>
</evidence>
<reference evidence="2" key="1">
    <citation type="submission" date="2021-03" db="EMBL/GenBank/DDBJ databases">
        <title>Roseibium sp. CAU 1637 isolated from Incheon.</title>
        <authorList>
            <person name="Kim W."/>
        </authorList>
    </citation>
    <scope>NUCLEOTIDE SEQUENCE</scope>
    <source>
        <strain evidence="2">CAU 1637</strain>
    </source>
</reference>
<evidence type="ECO:0008006" key="4">
    <source>
        <dbReference type="Google" id="ProtNLM"/>
    </source>
</evidence>
<dbReference type="Proteomes" id="UP000664779">
    <property type="component" value="Unassembled WGS sequence"/>
</dbReference>
<organism evidence="2 3">
    <name type="scientific">Roseibium limicola</name>
    <dbReference type="NCBI Taxonomy" id="2816037"/>
    <lineage>
        <taxon>Bacteria</taxon>
        <taxon>Pseudomonadati</taxon>
        <taxon>Pseudomonadota</taxon>
        <taxon>Alphaproteobacteria</taxon>
        <taxon>Hyphomicrobiales</taxon>
        <taxon>Stappiaceae</taxon>
        <taxon>Roseibium</taxon>
    </lineage>
</organism>
<dbReference type="AlphaFoldDB" id="A0A939J5Q6"/>
<dbReference type="RefSeq" id="WP_206938329.1">
    <property type="nucleotide sequence ID" value="NZ_JAFLNF010000002.1"/>
</dbReference>
<proteinExistence type="predicted"/>
<gene>
    <name evidence="2" type="ORF">J0X15_03700</name>
</gene>
<name>A0A939J5Q6_9HYPH</name>
<evidence type="ECO:0000256" key="1">
    <source>
        <dbReference type="SAM" id="Phobius"/>
    </source>
</evidence>
<evidence type="ECO:0000313" key="3">
    <source>
        <dbReference type="Proteomes" id="UP000664779"/>
    </source>
</evidence>
<sequence>MTVILLGLGCLILVVITYDFAFTTISANKTGPVSLGVAEGIWRVLSLFSKLPGQSLNPRLTGPLIMCGVAFVWIAMTSIGWLLVFKSVDGALVTKATGVQASWAQTYAFVGNALSTAGASNVQPSDTLWDNLAALTAVNGMIELTLSVTFVLNITQTVVSGRGFLALIQIQDLADPASDNVLLPKLTDLCVRLNASPLALYYSSYRPERRLPQKLTQLAHRMATYPDRFDPYRTALSELPYLNISKNHDNAEFLAEMSKWSGQYTLHS</sequence>
<protein>
    <recommendedName>
        <fullName evidence="4">Potassium channel domain-containing protein</fullName>
    </recommendedName>
</protein>
<accession>A0A939J5Q6</accession>
<keyword evidence="1" id="KW-1133">Transmembrane helix</keyword>
<keyword evidence="1" id="KW-0472">Membrane</keyword>
<keyword evidence="3" id="KW-1185">Reference proteome</keyword>
<dbReference type="EMBL" id="JAFLNF010000002">
    <property type="protein sequence ID" value="MBO0344317.1"/>
    <property type="molecule type" value="Genomic_DNA"/>
</dbReference>
<feature type="transmembrane region" description="Helical" evidence="1">
    <location>
        <begin position="60"/>
        <end position="85"/>
    </location>
</feature>
<comment type="caution">
    <text evidence="2">The sequence shown here is derived from an EMBL/GenBank/DDBJ whole genome shotgun (WGS) entry which is preliminary data.</text>
</comment>